<keyword evidence="2" id="KW-1185">Reference proteome</keyword>
<comment type="caution">
    <text evidence="1">The sequence shown here is derived from an EMBL/GenBank/DDBJ whole genome shotgun (WGS) entry which is preliminary data.</text>
</comment>
<dbReference type="RefSeq" id="WP_004822806.1">
    <property type="nucleotide sequence ID" value="NZ_KB849456.1"/>
</dbReference>
<dbReference type="PATRIC" id="fig|1217656.3.peg.3798"/>
<sequence>MSFEHNAYKSEGEIKFTSNTTPSTTPTLCSVTKGPKYVCPVIFIPGIMGSNIIHNNGDEVWFPPNGLSAVGALIYGIFRTAKARQEQLDPLETSVSNNGDINIKKKLLPGFTEEKARLRGWGTVWWTGYGKILMYLENHLNQSLVESKGDKKLFQGGEEWKLFTQVGEEADNTKGANLSKKWGSDSNLELLSREMHSELADYAFPVFALGYNWLQSNEDSAIDVQKRLINKVKPQAMKEYPCAEFKKFIIVTHSMGGLVTRSLIQKEINSDILGVVHGVMPASGAPAVYQRLSNGWDGKATTGSIIDSISALIFGHNSARLMSVLGNAPGALELLPFGNFRNDQGGTEWLRMKTQNLVGNTILANVPKTTDPYNEIYMNRDVWWRMINEDGLDPANMLGERMAIENKSDVFSFYEDNILKVKRFHEVISDSYHENCYAHYGNDENFKAFSEVTWTSETRMNVNSENDLLLFNGTNDPVPEGKKYFTPIAEGENSTKPPVNKNYKWLFSKDGKRYISDGKNDINGNFSKKICFNIAVKPTSNGDGTVCSESAKDVTRERKGVKLKQTFAINGYSHADSYNHIDVQQNTLYCIAKVLLNTTKKENSGSSQNYETELA</sequence>
<proteinExistence type="predicted"/>
<evidence type="ECO:0000313" key="1">
    <source>
        <dbReference type="EMBL" id="ENV15135.1"/>
    </source>
</evidence>
<reference evidence="1 2" key="1">
    <citation type="submission" date="2013-02" db="EMBL/GenBank/DDBJ databases">
        <title>The Genome Sequence of Acinetobacter guillouiae NIPH 991.</title>
        <authorList>
            <consortium name="The Broad Institute Genome Sequencing Platform"/>
            <consortium name="The Broad Institute Genome Sequencing Center for Infectious Disease"/>
            <person name="Cerqueira G."/>
            <person name="Feldgarden M."/>
            <person name="Courvalin P."/>
            <person name="Perichon B."/>
            <person name="Grillot-Courvalin C."/>
            <person name="Clermont D."/>
            <person name="Rocha E."/>
            <person name="Yoon E.-J."/>
            <person name="Nemec A."/>
            <person name="Walker B."/>
            <person name="Young S.K."/>
            <person name="Zeng Q."/>
            <person name="Gargeya S."/>
            <person name="Fitzgerald M."/>
            <person name="Haas B."/>
            <person name="Abouelleil A."/>
            <person name="Alvarado L."/>
            <person name="Arachchi H.M."/>
            <person name="Berlin A.M."/>
            <person name="Chapman S.B."/>
            <person name="Dewar J."/>
            <person name="Goldberg J."/>
            <person name="Griggs A."/>
            <person name="Gujja S."/>
            <person name="Hansen M."/>
            <person name="Howarth C."/>
            <person name="Imamovic A."/>
            <person name="Larimer J."/>
            <person name="McCowan C."/>
            <person name="Murphy C."/>
            <person name="Neiman D."/>
            <person name="Pearson M."/>
            <person name="Priest M."/>
            <person name="Roberts A."/>
            <person name="Saif S."/>
            <person name="Shea T."/>
            <person name="Sisk P."/>
            <person name="Sykes S."/>
            <person name="Wortman J."/>
            <person name="Nusbaum C."/>
            <person name="Birren B."/>
        </authorList>
    </citation>
    <scope>NUCLEOTIDE SEQUENCE [LARGE SCALE GENOMIC DNA]</scope>
    <source>
        <strain evidence="1 2">NIPH 991</strain>
    </source>
</reference>
<dbReference type="AlphaFoldDB" id="N8Y734"/>
<name>N8Y734_ACIGI</name>
<gene>
    <name evidence="1" type="ORF">F964_03857</name>
</gene>
<dbReference type="InterPro" id="IPR029058">
    <property type="entry name" value="AB_hydrolase_fold"/>
</dbReference>
<dbReference type="Proteomes" id="UP000013148">
    <property type="component" value="Unassembled WGS sequence"/>
</dbReference>
<protein>
    <submittedName>
        <fullName evidence="1">Uncharacterized protein</fullName>
    </submittedName>
</protein>
<dbReference type="eggNOG" id="COG1075">
    <property type="taxonomic scope" value="Bacteria"/>
</dbReference>
<dbReference type="EMBL" id="APPJ01000014">
    <property type="protein sequence ID" value="ENV15135.1"/>
    <property type="molecule type" value="Genomic_DNA"/>
</dbReference>
<organism evidence="1 2">
    <name type="scientific">Acinetobacter guillouiae NIPH 991</name>
    <dbReference type="NCBI Taxonomy" id="1217656"/>
    <lineage>
        <taxon>Bacteria</taxon>
        <taxon>Pseudomonadati</taxon>
        <taxon>Pseudomonadota</taxon>
        <taxon>Gammaproteobacteria</taxon>
        <taxon>Moraxellales</taxon>
        <taxon>Moraxellaceae</taxon>
        <taxon>Acinetobacter</taxon>
    </lineage>
</organism>
<accession>N8Y734</accession>
<evidence type="ECO:0000313" key="2">
    <source>
        <dbReference type="Proteomes" id="UP000013148"/>
    </source>
</evidence>
<dbReference type="SUPFAM" id="SSF53474">
    <property type="entry name" value="alpha/beta-Hydrolases"/>
    <property type="match status" value="1"/>
</dbReference>
<dbReference type="HOGENOM" id="CLU_025560_0_0_6"/>
<dbReference type="Gene3D" id="3.40.50.1820">
    <property type="entry name" value="alpha/beta hydrolase"/>
    <property type="match status" value="1"/>
</dbReference>